<keyword evidence="4" id="KW-1185">Reference proteome</keyword>
<dbReference type="VEuPathDB" id="FungiDB:VP01_3385g1"/>
<sequence length="433" mass="48542">MKCSGVCNSGTSNYYISFPLHSCTTIVNPSIGSGGILHNTESLWLLECTNHQAQDLPGRVKGGGSLSLSGRVACTTVGKRGVGASSPSGRLLCVIKGRGECGILKGVACSICPVNFDRYREQGQEQDRTGERIGTGMVEKNVIILKKGLGSTRCWARPCDIFQGGVCCFAKKKPQSFDGRWDGVTTKAKVDMGESNSEGFACSSQASIQTPHFCLCRCFGTVTVQSAQWLCIKAWLNHFWRVVGVTKAALLDFLHVNCRQFHKLFCSDLSGFSLCVDNTKWQVLFLVSSFIPFFFMSLHDLMENNSWDYLVFPGTGEGGRKHSFTHETGWSSWINFFMVTLINGNLPAHEEYYFVILLDFFTNLFSHDIIFTWIVLCYIFFYFGTLNYMMEFIYMVIMNFFAINCDKAKDKQGTEKEGGRKWGIERRGKDWGN</sequence>
<keyword evidence="2" id="KW-0812">Transmembrane</keyword>
<dbReference type="EMBL" id="LAVV01008374">
    <property type="protein sequence ID" value="KNZ52959.1"/>
    <property type="molecule type" value="Genomic_DNA"/>
</dbReference>
<feature type="transmembrane region" description="Helical" evidence="2">
    <location>
        <begin position="281"/>
        <end position="298"/>
    </location>
</feature>
<protein>
    <submittedName>
        <fullName evidence="3">Uncharacterized protein</fullName>
    </submittedName>
</protein>
<reference evidence="3 4" key="1">
    <citation type="submission" date="2015-08" db="EMBL/GenBank/DDBJ databases">
        <title>Next Generation Sequencing and Analysis of the Genome of Puccinia sorghi L Schw, the Causal Agent of Maize Common Rust.</title>
        <authorList>
            <person name="Rochi L."/>
            <person name="Burguener G."/>
            <person name="Darino M."/>
            <person name="Turjanski A."/>
            <person name="Kreff E."/>
            <person name="Dieguez M.J."/>
            <person name="Sacco F."/>
        </authorList>
    </citation>
    <scope>NUCLEOTIDE SEQUENCE [LARGE SCALE GENOMIC DNA]</scope>
    <source>
        <strain evidence="3 4">RO10H11247</strain>
    </source>
</reference>
<keyword evidence="2" id="KW-1133">Transmembrane helix</keyword>
<evidence type="ECO:0000256" key="2">
    <source>
        <dbReference type="SAM" id="Phobius"/>
    </source>
</evidence>
<proteinExistence type="predicted"/>
<feature type="transmembrane region" description="Helical" evidence="2">
    <location>
        <begin position="369"/>
        <end position="389"/>
    </location>
</feature>
<comment type="caution">
    <text evidence="3">The sequence shown here is derived from an EMBL/GenBank/DDBJ whole genome shotgun (WGS) entry which is preliminary data.</text>
</comment>
<feature type="region of interest" description="Disordered" evidence="1">
    <location>
        <begin position="411"/>
        <end position="433"/>
    </location>
</feature>
<dbReference type="AlphaFoldDB" id="A0A0L6UWT3"/>
<evidence type="ECO:0000313" key="4">
    <source>
        <dbReference type="Proteomes" id="UP000037035"/>
    </source>
</evidence>
<evidence type="ECO:0000256" key="1">
    <source>
        <dbReference type="SAM" id="MobiDB-lite"/>
    </source>
</evidence>
<organism evidence="3 4">
    <name type="scientific">Puccinia sorghi</name>
    <dbReference type="NCBI Taxonomy" id="27349"/>
    <lineage>
        <taxon>Eukaryota</taxon>
        <taxon>Fungi</taxon>
        <taxon>Dikarya</taxon>
        <taxon>Basidiomycota</taxon>
        <taxon>Pucciniomycotina</taxon>
        <taxon>Pucciniomycetes</taxon>
        <taxon>Pucciniales</taxon>
        <taxon>Pucciniaceae</taxon>
        <taxon>Puccinia</taxon>
    </lineage>
</organism>
<evidence type="ECO:0000313" key="3">
    <source>
        <dbReference type="EMBL" id="KNZ52959.1"/>
    </source>
</evidence>
<dbReference type="Proteomes" id="UP000037035">
    <property type="component" value="Unassembled WGS sequence"/>
</dbReference>
<name>A0A0L6UWT3_9BASI</name>
<accession>A0A0L6UWT3</accession>
<gene>
    <name evidence="3" type="ORF">VP01_3385g1</name>
</gene>
<keyword evidence="2" id="KW-0472">Membrane</keyword>